<organism evidence="3 4">
    <name type="scientific">Paenarthrobacter ureafaciens</name>
    <dbReference type="NCBI Taxonomy" id="37931"/>
    <lineage>
        <taxon>Bacteria</taxon>
        <taxon>Bacillati</taxon>
        <taxon>Actinomycetota</taxon>
        <taxon>Actinomycetes</taxon>
        <taxon>Micrococcales</taxon>
        <taxon>Micrococcaceae</taxon>
        <taxon>Paenarthrobacter</taxon>
    </lineage>
</organism>
<dbReference type="Pfam" id="PF00857">
    <property type="entry name" value="Isochorismatase"/>
    <property type="match status" value="1"/>
</dbReference>
<dbReference type="Proteomes" id="UP001163293">
    <property type="component" value="Chromosome"/>
</dbReference>
<gene>
    <name evidence="3" type="ORF">NL394_21480</name>
</gene>
<feature type="domain" description="Isochorismatase-like" evidence="2">
    <location>
        <begin position="31"/>
        <end position="212"/>
    </location>
</feature>
<dbReference type="InterPro" id="IPR036380">
    <property type="entry name" value="Isochorismatase-like_sf"/>
</dbReference>
<accession>A0AAX3EHM0</accession>
<evidence type="ECO:0000259" key="2">
    <source>
        <dbReference type="Pfam" id="PF00857"/>
    </source>
</evidence>
<dbReference type="EMBL" id="CP101185">
    <property type="protein sequence ID" value="UYV97565.1"/>
    <property type="molecule type" value="Genomic_DNA"/>
</dbReference>
<proteinExistence type="predicted"/>
<dbReference type="AlphaFoldDB" id="A0AAX3EHM0"/>
<protein>
    <submittedName>
        <fullName evidence="3">Isochorismatase family protein</fullName>
    </submittedName>
</protein>
<dbReference type="InterPro" id="IPR050272">
    <property type="entry name" value="Isochorismatase-like_hydrls"/>
</dbReference>
<dbReference type="RefSeq" id="WP_083262053.1">
    <property type="nucleotide sequence ID" value="NZ_CP043010.1"/>
</dbReference>
<reference evidence="3" key="1">
    <citation type="submission" date="2022-07" db="EMBL/GenBank/DDBJ databases">
        <authorList>
            <person name="Wu T."/>
        </authorList>
    </citation>
    <scope>NUCLEOTIDE SEQUENCE</scope>
    <source>
        <strain evidence="3">SD-1</strain>
    </source>
</reference>
<dbReference type="PANTHER" id="PTHR43540:SF1">
    <property type="entry name" value="ISOCHORISMATASE HYDROLASE"/>
    <property type="match status" value="1"/>
</dbReference>
<dbReference type="SUPFAM" id="SSF52499">
    <property type="entry name" value="Isochorismatase-like hydrolases"/>
    <property type="match status" value="1"/>
</dbReference>
<keyword evidence="4" id="KW-1185">Reference proteome</keyword>
<evidence type="ECO:0000256" key="1">
    <source>
        <dbReference type="ARBA" id="ARBA00022801"/>
    </source>
</evidence>
<name>A0AAX3EHM0_PAEUR</name>
<evidence type="ECO:0000313" key="3">
    <source>
        <dbReference type="EMBL" id="UYV97565.1"/>
    </source>
</evidence>
<dbReference type="PANTHER" id="PTHR43540">
    <property type="entry name" value="PEROXYUREIDOACRYLATE/UREIDOACRYLATE AMIDOHYDROLASE-RELATED"/>
    <property type="match status" value="1"/>
</dbReference>
<sequence>MHSWRDVMSDEAYKGFGASTERAVEAGQRPALLIIDVVTAFLGERGLSLEESIADRPLSCGPAGWSALTHIKELIEWAREKDFPVIYTVGDSGILGGALTRPVDERQSSHSEIAEIPDMLAPLPGEAVIAKPRASAFFGTPLAALLVKQKVDSLIVAGCTTSGCVRASVVDGHSHGWPVVIAEDAVFDRAKLSHDVSLFEMNAKYGQVATSKDIMEAYAVTA</sequence>
<dbReference type="Gene3D" id="3.40.50.850">
    <property type="entry name" value="Isochorismatase-like"/>
    <property type="match status" value="1"/>
</dbReference>
<dbReference type="InterPro" id="IPR000868">
    <property type="entry name" value="Isochorismatase-like_dom"/>
</dbReference>
<dbReference type="GO" id="GO:0016787">
    <property type="term" value="F:hydrolase activity"/>
    <property type="evidence" value="ECO:0007669"/>
    <property type="project" value="UniProtKB-KW"/>
</dbReference>
<keyword evidence="1" id="KW-0378">Hydrolase</keyword>
<evidence type="ECO:0000313" key="4">
    <source>
        <dbReference type="Proteomes" id="UP001163293"/>
    </source>
</evidence>